<feature type="chain" id="PRO_5014075369" evidence="2">
    <location>
        <begin position="24"/>
        <end position="195"/>
    </location>
</feature>
<keyword evidence="2" id="KW-0732">Signal</keyword>
<evidence type="ECO:0000256" key="1">
    <source>
        <dbReference type="SAM" id="Phobius"/>
    </source>
</evidence>
<dbReference type="EMBL" id="NBII01000001">
    <property type="protein sequence ID" value="PAV23652.1"/>
    <property type="molecule type" value="Genomic_DNA"/>
</dbReference>
<keyword evidence="1" id="KW-1133">Transmembrane helix</keyword>
<reference evidence="3" key="2">
    <citation type="journal article" date="2017" name="Mol. Ecol.">
        <title>Comparative and population genomic landscape of Phellinus noxius: A hypervariable fungus causing root rot in trees.</title>
        <authorList>
            <person name="Chung C.L."/>
            <person name="Lee T.J."/>
            <person name="Akiba M."/>
            <person name="Lee H.H."/>
            <person name="Kuo T.H."/>
            <person name="Liu D."/>
            <person name="Ke H.M."/>
            <person name="Yokoi T."/>
            <person name="Roa M.B."/>
            <person name="Lu M.J."/>
            <person name="Chang Y.Y."/>
            <person name="Ann P.J."/>
            <person name="Tsai J.N."/>
            <person name="Chen C.Y."/>
            <person name="Tzean S.S."/>
            <person name="Ota Y."/>
            <person name="Hattori T."/>
            <person name="Sahashi N."/>
            <person name="Liou R.F."/>
            <person name="Kikuchi T."/>
            <person name="Tsai I.J."/>
        </authorList>
    </citation>
    <scope>NUCLEOTIDE SEQUENCE</scope>
    <source>
        <strain evidence="3">FFPRI411160</strain>
    </source>
</reference>
<dbReference type="InParanoid" id="A0A286UVR5"/>
<evidence type="ECO:0000313" key="4">
    <source>
        <dbReference type="EMBL" id="PAV23652.1"/>
    </source>
</evidence>
<comment type="caution">
    <text evidence="3">The sequence shown here is derived from an EMBL/GenBank/DDBJ whole genome shotgun (WGS) entry which is preliminary data.</text>
</comment>
<evidence type="ECO:0000313" key="5">
    <source>
        <dbReference type="Proteomes" id="UP000217199"/>
    </source>
</evidence>
<feature type="transmembrane region" description="Helical" evidence="1">
    <location>
        <begin position="137"/>
        <end position="160"/>
    </location>
</feature>
<reference evidence="5" key="1">
    <citation type="journal article" date="2017" name="bioRxiv">
        <title>The Genomic Landscape Of Tree Rot In Phellinus noxius And Its Hymenochaetales Members.</title>
        <authorList>
            <person name="Chung C.-L."/>
            <person name="Lee J.T."/>
            <person name="Akiba M."/>
            <person name="Lee H.-H."/>
            <person name="Kuo T.-H."/>
            <person name="Liu D."/>
            <person name="Ke H.-M."/>
            <person name="Yokoi T."/>
            <person name="Roa M.B."/>
            <person name="Lu M.J."/>
            <person name="Chang Y.-Y."/>
            <person name="Ann P.-J."/>
            <person name="Tsai J.-N."/>
            <person name="Chen C.-Y."/>
            <person name="Tzean S.-S."/>
            <person name="Ota Y."/>
            <person name="Hattori T."/>
            <person name="Sahashi N."/>
            <person name="Liou R.-F."/>
            <person name="Kikuchi T."/>
            <person name="Tsai I.J."/>
        </authorList>
    </citation>
    <scope>NUCLEOTIDE SEQUENCE [LARGE SCALE GENOMIC DNA]</scope>
    <source>
        <strain evidence="5">FFPRI411160</strain>
    </source>
</reference>
<protein>
    <submittedName>
        <fullName evidence="3">Uncharacterized protein</fullName>
    </submittedName>
</protein>
<dbReference type="Proteomes" id="UP000217199">
    <property type="component" value="Unassembled WGS sequence"/>
</dbReference>
<proteinExistence type="predicted"/>
<feature type="signal peptide" evidence="2">
    <location>
        <begin position="1"/>
        <end position="23"/>
    </location>
</feature>
<feature type="transmembrane region" description="Helical" evidence="1">
    <location>
        <begin position="108"/>
        <end position="130"/>
    </location>
</feature>
<gene>
    <name evidence="3" type="ORF">PNOK_0071900</name>
    <name evidence="4" type="ORF">PNOK_0072000</name>
</gene>
<keyword evidence="5" id="KW-1185">Reference proteome</keyword>
<keyword evidence="1" id="KW-0472">Membrane</keyword>
<keyword evidence="1" id="KW-0812">Transmembrane</keyword>
<evidence type="ECO:0000256" key="2">
    <source>
        <dbReference type="SAM" id="SignalP"/>
    </source>
</evidence>
<reference evidence="3" key="3">
    <citation type="submission" date="2017-05" db="EMBL/GenBank/DDBJ databases">
        <authorList>
            <person name="Chung C.-L."/>
            <person name="Lee J.T."/>
            <person name="Akiba M."/>
            <person name="Lee H.-H."/>
            <person name="Kuo T.-H."/>
            <person name="Liu D."/>
            <person name="Ke H.-M."/>
            <person name="Yokoi T."/>
            <person name="Roa M.B."/>
            <person name="Lu M.J."/>
            <person name="Chang Y.-Y."/>
            <person name="Ann P.-J."/>
            <person name="Tsai J.-N."/>
            <person name="Chen C.-Y."/>
            <person name="Tzean S.-S."/>
            <person name="Ota Y."/>
            <person name="Hattori T."/>
            <person name="Sahashi N."/>
            <person name="Liou R.-F."/>
            <person name="Kikuchi T."/>
            <person name="Tsai I.J."/>
        </authorList>
    </citation>
    <scope>NUCLEOTIDE SEQUENCE</scope>
    <source>
        <strain evidence="3">FFPRI411160</strain>
    </source>
</reference>
<dbReference type="EMBL" id="NBII01000001">
    <property type="protein sequence ID" value="PAV23651.1"/>
    <property type="molecule type" value="Genomic_DNA"/>
</dbReference>
<organism evidence="3 5">
    <name type="scientific">Pyrrhoderma noxium</name>
    <dbReference type="NCBI Taxonomy" id="2282107"/>
    <lineage>
        <taxon>Eukaryota</taxon>
        <taxon>Fungi</taxon>
        <taxon>Dikarya</taxon>
        <taxon>Basidiomycota</taxon>
        <taxon>Agaricomycotina</taxon>
        <taxon>Agaricomycetes</taxon>
        <taxon>Hymenochaetales</taxon>
        <taxon>Hymenochaetaceae</taxon>
        <taxon>Pyrrhoderma</taxon>
    </lineage>
</organism>
<accession>A0A286UVR5</accession>
<sequence>MRAFGFFSIAVAAASFFVPTVLAAAAPAPAPEPALVQVSARATPQDVVSILNNMNTNLQPHVNALNSLNPLTATQDVVNEILEAYREVIDDTAGQVIALGKLTGFPPIIQIATILGNTVITLCNTLVFVASQLSDTTFLLVGITFSGLSTALVGLIRGLYDIIDGLEDAVVPLVTSFFPVLNQFGLGDVATSLSS</sequence>
<dbReference type="AlphaFoldDB" id="A0A286UVR5"/>
<name>A0A286UVR5_9AGAM</name>
<evidence type="ECO:0000313" key="3">
    <source>
        <dbReference type="EMBL" id="PAV23651.1"/>
    </source>
</evidence>